<evidence type="ECO:0000256" key="10">
    <source>
        <dbReference type="ARBA" id="ARBA00048954"/>
    </source>
</evidence>
<comment type="caution">
    <text evidence="14">The sequence shown here is derived from an EMBL/GenBank/DDBJ whole genome shotgun (WGS) entry which is preliminary data.</text>
</comment>
<proteinExistence type="inferred from homology"/>
<dbReference type="GO" id="GO:0003677">
    <property type="term" value="F:DNA binding"/>
    <property type="evidence" value="ECO:0007669"/>
    <property type="project" value="UniProtKB-UniRule"/>
</dbReference>
<dbReference type="AlphaFoldDB" id="A0A1F5H046"/>
<keyword evidence="2 12" id="KW-0639">Primosome</keyword>
<protein>
    <recommendedName>
        <fullName evidence="11 12">Replicative DNA helicase</fullName>
        <ecNumber evidence="11 12">5.6.2.3</ecNumber>
    </recommendedName>
</protein>
<dbReference type="EMBL" id="MFBO01000031">
    <property type="protein sequence ID" value="OGD97445.1"/>
    <property type="molecule type" value="Genomic_DNA"/>
</dbReference>
<dbReference type="GO" id="GO:1990077">
    <property type="term" value="C:primosome complex"/>
    <property type="evidence" value="ECO:0007669"/>
    <property type="project" value="UniProtKB-UniRule"/>
</dbReference>
<dbReference type="InterPro" id="IPR007693">
    <property type="entry name" value="DNA_helicase_DnaB-like_N"/>
</dbReference>
<dbReference type="PANTHER" id="PTHR30153">
    <property type="entry name" value="REPLICATIVE DNA HELICASE DNAB"/>
    <property type="match status" value="1"/>
</dbReference>
<organism evidence="14 15">
    <name type="scientific">Candidatus Curtissbacteria bacterium RIFCSPLOWO2_01_FULL_38_11b</name>
    <dbReference type="NCBI Taxonomy" id="1797725"/>
    <lineage>
        <taxon>Bacteria</taxon>
        <taxon>Candidatus Curtissiibacteriota</taxon>
    </lineage>
</organism>
<sequence length="452" mass="50253">MPKDQAIGKVTPQDLDAERSIIGAILLDSDAITAVAQTLKPEHFYKEAHTDIISAIFQLYEKREPIDLVTLTSQLKKNGRLDKVGGTAYLAELASGVPTAAHVSQYAQIIRDHYVKRKLITTSTKISQSAFEESADVRELLDEAEQAVFGLSQEQMRQNFISLKDALAESFDRLDEIHKKSSGLRGLATGFWDLDSKLAGMQDSNLLILASRPGQGKTSLALNIAAHVAVLEGLPVGIFSLEMSKEELVDRLLVSQAEVDAWKLKTGKLDDDDFDRLQEAMGVLADAPLFIDDTPAANLMEIRTKARRLQVESGLSLLIIDYLQLVHGRNLENRVQEVSEISQSLKNLARELKIPVLAVSQLSRAVEQRGTKKPQLADLRESGAIEQDADVVMFLWRPDPENMDEVKLDIQKHRNGPTGEIDLVFKKERVKFYGVEKQRRSAPQEPQVAAEV</sequence>
<dbReference type="Proteomes" id="UP000176740">
    <property type="component" value="Unassembled WGS sequence"/>
</dbReference>
<dbReference type="InterPro" id="IPR016136">
    <property type="entry name" value="DNA_helicase_N/primase_C"/>
</dbReference>
<dbReference type="GO" id="GO:0005829">
    <property type="term" value="C:cytosol"/>
    <property type="evidence" value="ECO:0007669"/>
    <property type="project" value="TreeGrafter"/>
</dbReference>
<evidence type="ECO:0000313" key="14">
    <source>
        <dbReference type="EMBL" id="OGD97445.1"/>
    </source>
</evidence>
<keyword evidence="5 12" id="KW-0378">Hydrolase</keyword>
<dbReference type="SUPFAM" id="SSF48024">
    <property type="entry name" value="N-terminal domain of DnaB helicase"/>
    <property type="match status" value="1"/>
</dbReference>
<evidence type="ECO:0000256" key="8">
    <source>
        <dbReference type="ARBA" id="ARBA00023125"/>
    </source>
</evidence>
<dbReference type="GO" id="GO:0016887">
    <property type="term" value="F:ATP hydrolysis activity"/>
    <property type="evidence" value="ECO:0007669"/>
    <property type="project" value="RHEA"/>
</dbReference>
<evidence type="ECO:0000259" key="13">
    <source>
        <dbReference type="PROSITE" id="PS51199"/>
    </source>
</evidence>
<evidence type="ECO:0000256" key="4">
    <source>
        <dbReference type="ARBA" id="ARBA00022741"/>
    </source>
</evidence>
<evidence type="ECO:0000256" key="7">
    <source>
        <dbReference type="ARBA" id="ARBA00022840"/>
    </source>
</evidence>
<evidence type="ECO:0000256" key="1">
    <source>
        <dbReference type="ARBA" id="ARBA00008428"/>
    </source>
</evidence>
<dbReference type="FunFam" id="1.10.860.10:FF:000001">
    <property type="entry name" value="Replicative DNA helicase"/>
    <property type="match status" value="1"/>
</dbReference>
<gene>
    <name evidence="14" type="ORF">A3A49_00525</name>
</gene>
<dbReference type="GO" id="GO:0006269">
    <property type="term" value="P:DNA replication, synthesis of primer"/>
    <property type="evidence" value="ECO:0007669"/>
    <property type="project" value="UniProtKB-UniRule"/>
</dbReference>
<dbReference type="InterPro" id="IPR007692">
    <property type="entry name" value="DNA_helicase_DnaB"/>
</dbReference>
<evidence type="ECO:0000256" key="11">
    <source>
        <dbReference type="NCBIfam" id="TIGR00665"/>
    </source>
</evidence>
<accession>A0A1F5H046</accession>
<dbReference type="Gene3D" id="3.40.50.300">
    <property type="entry name" value="P-loop containing nucleotide triphosphate hydrolases"/>
    <property type="match status" value="1"/>
</dbReference>
<dbReference type="SUPFAM" id="SSF52540">
    <property type="entry name" value="P-loop containing nucleoside triphosphate hydrolases"/>
    <property type="match status" value="1"/>
</dbReference>
<keyword evidence="3 12" id="KW-0235">DNA replication</keyword>
<dbReference type="InterPro" id="IPR036185">
    <property type="entry name" value="DNA_heli_DnaB-like_N_sf"/>
</dbReference>
<evidence type="ECO:0000256" key="2">
    <source>
        <dbReference type="ARBA" id="ARBA00022515"/>
    </source>
</evidence>
<dbReference type="InterPro" id="IPR007694">
    <property type="entry name" value="DNA_helicase_DnaB-like_C"/>
</dbReference>
<comment type="function">
    <text evidence="12">The main replicative DNA helicase, it participates in initiation and elongation during chromosome replication. Travels ahead of the DNA replisome, separating dsDNA into templates for DNA synthesis. A processive ATP-dependent 5'-3' DNA helicase it has DNA-dependent ATPase activity.</text>
</comment>
<dbReference type="STRING" id="1797725.A3A49_00525"/>
<dbReference type="Pfam" id="PF03796">
    <property type="entry name" value="DnaB_C"/>
    <property type="match status" value="1"/>
</dbReference>
<evidence type="ECO:0000256" key="12">
    <source>
        <dbReference type="RuleBase" id="RU362085"/>
    </source>
</evidence>
<dbReference type="CDD" id="cd00984">
    <property type="entry name" value="DnaB_C"/>
    <property type="match status" value="1"/>
</dbReference>
<evidence type="ECO:0000256" key="3">
    <source>
        <dbReference type="ARBA" id="ARBA00022705"/>
    </source>
</evidence>
<feature type="domain" description="SF4 helicase" evidence="13">
    <location>
        <begin position="180"/>
        <end position="439"/>
    </location>
</feature>
<evidence type="ECO:0000256" key="5">
    <source>
        <dbReference type="ARBA" id="ARBA00022801"/>
    </source>
</evidence>
<evidence type="ECO:0000256" key="6">
    <source>
        <dbReference type="ARBA" id="ARBA00022806"/>
    </source>
</evidence>
<dbReference type="GO" id="GO:0005524">
    <property type="term" value="F:ATP binding"/>
    <property type="evidence" value="ECO:0007669"/>
    <property type="project" value="UniProtKB-UniRule"/>
</dbReference>
<dbReference type="Gene3D" id="1.10.860.10">
    <property type="entry name" value="DNAb Helicase, Chain A"/>
    <property type="match status" value="1"/>
</dbReference>
<keyword evidence="4 12" id="KW-0547">Nucleotide-binding</keyword>
<evidence type="ECO:0000313" key="15">
    <source>
        <dbReference type="Proteomes" id="UP000176740"/>
    </source>
</evidence>
<keyword evidence="7 12" id="KW-0067">ATP-binding</keyword>
<keyword evidence="9" id="KW-0413">Isomerase</keyword>
<keyword evidence="6 12" id="KW-0347">Helicase</keyword>
<name>A0A1F5H046_9BACT</name>
<dbReference type="Pfam" id="PF00772">
    <property type="entry name" value="DnaB"/>
    <property type="match status" value="1"/>
</dbReference>
<dbReference type="GO" id="GO:0043139">
    <property type="term" value="F:5'-3' DNA helicase activity"/>
    <property type="evidence" value="ECO:0007669"/>
    <property type="project" value="UniProtKB-EC"/>
</dbReference>
<dbReference type="PANTHER" id="PTHR30153:SF2">
    <property type="entry name" value="REPLICATIVE DNA HELICASE"/>
    <property type="match status" value="1"/>
</dbReference>
<dbReference type="EC" id="5.6.2.3" evidence="11 12"/>
<comment type="catalytic activity">
    <reaction evidence="10 12">
        <text>ATP + H2O = ADP + phosphate + H(+)</text>
        <dbReference type="Rhea" id="RHEA:13065"/>
        <dbReference type="ChEBI" id="CHEBI:15377"/>
        <dbReference type="ChEBI" id="CHEBI:15378"/>
        <dbReference type="ChEBI" id="CHEBI:30616"/>
        <dbReference type="ChEBI" id="CHEBI:43474"/>
        <dbReference type="ChEBI" id="CHEBI:456216"/>
        <dbReference type="EC" id="5.6.2.3"/>
    </reaction>
</comment>
<dbReference type="InterPro" id="IPR027417">
    <property type="entry name" value="P-loop_NTPase"/>
</dbReference>
<dbReference type="NCBIfam" id="TIGR00665">
    <property type="entry name" value="DnaB"/>
    <property type="match status" value="1"/>
</dbReference>
<reference evidence="14 15" key="1">
    <citation type="journal article" date="2016" name="Nat. Commun.">
        <title>Thousands of microbial genomes shed light on interconnected biogeochemical processes in an aquifer system.</title>
        <authorList>
            <person name="Anantharaman K."/>
            <person name="Brown C.T."/>
            <person name="Hug L.A."/>
            <person name="Sharon I."/>
            <person name="Castelle C.J."/>
            <person name="Probst A.J."/>
            <person name="Thomas B.C."/>
            <person name="Singh A."/>
            <person name="Wilkins M.J."/>
            <person name="Karaoz U."/>
            <person name="Brodie E.L."/>
            <person name="Williams K.H."/>
            <person name="Hubbard S.S."/>
            <person name="Banfield J.F."/>
        </authorList>
    </citation>
    <scope>NUCLEOTIDE SEQUENCE [LARGE SCALE GENOMIC DNA]</scope>
</reference>
<keyword evidence="8 12" id="KW-0238">DNA-binding</keyword>
<comment type="similarity">
    <text evidence="1 12">Belongs to the helicase family. DnaB subfamily.</text>
</comment>
<dbReference type="PROSITE" id="PS51199">
    <property type="entry name" value="SF4_HELICASE"/>
    <property type="match status" value="1"/>
</dbReference>
<evidence type="ECO:0000256" key="9">
    <source>
        <dbReference type="ARBA" id="ARBA00023235"/>
    </source>
</evidence>